<evidence type="ECO:0000256" key="1">
    <source>
        <dbReference type="ARBA" id="ARBA00001936"/>
    </source>
</evidence>
<dbReference type="Gene3D" id="3.90.600.10">
    <property type="entry name" value="Phosphoribosylglycinamide synthetase, C-terminal domain"/>
    <property type="match status" value="1"/>
</dbReference>
<evidence type="ECO:0000256" key="7">
    <source>
        <dbReference type="ARBA" id="ARBA00022741"/>
    </source>
</evidence>
<evidence type="ECO:0000256" key="14">
    <source>
        <dbReference type="HAMAP-Rule" id="MF_00138"/>
    </source>
</evidence>
<feature type="domain" description="ATP-grasp" evidence="16">
    <location>
        <begin position="107"/>
        <end position="313"/>
    </location>
</feature>
<comment type="pathway">
    <text evidence="3 14">Purine metabolism; IMP biosynthesis via de novo pathway; N(1)-(5-phospho-D-ribosyl)glycinamide from 5-phospho-alpha-D-ribose 1-diphosphate: step 2/2.</text>
</comment>
<evidence type="ECO:0000256" key="9">
    <source>
        <dbReference type="ARBA" id="ARBA00022840"/>
    </source>
</evidence>
<keyword evidence="5 14" id="KW-0436">Ligase</keyword>
<keyword evidence="7 15" id="KW-0547">Nucleotide-binding</keyword>
<gene>
    <name evidence="14 17" type="primary">purD</name>
    <name evidence="17" type="ORF">GKZ27_02280</name>
</gene>
<evidence type="ECO:0000256" key="6">
    <source>
        <dbReference type="ARBA" id="ARBA00022723"/>
    </source>
</evidence>
<comment type="caution">
    <text evidence="17">The sequence shown here is derived from an EMBL/GenBank/DDBJ whole genome shotgun (WGS) entry which is preliminary data.</text>
</comment>
<dbReference type="EMBL" id="WSRR01000003">
    <property type="protein sequence ID" value="MVX60294.1"/>
    <property type="molecule type" value="Genomic_DNA"/>
</dbReference>
<dbReference type="PROSITE" id="PS00184">
    <property type="entry name" value="GARS"/>
    <property type="match status" value="1"/>
</dbReference>
<keyword evidence="6" id="KW-0479">Metal-binding</keyword>
<evidence type="ECO:0000259" key="16">
    <source>
        <dbReference type="PROSITE" id="PS50975"/>
    </source>
</evidence>
<evidence type="ECO:0000256" key="11">
    <source>
        <dbReference type="ARBA" id="ARBA00038345"/>
    </source>
</evidence>
<dbReference type="UniPathway" id="UPA00074">
    <property type="reaction ID" value="UER00125"/>
</dbReference>
<dbReference type="SUPFAM" id="SSF52440">
    <property type="entry name" value="PreATP-grasp domain"/>
    <property type="match status" value="1"/>
</dbReference>
<dbReference type="InterPro" id="IPR016185">
    <property type="entry name" value="PreATP-grasp_dom_sf"/>
</dbReference>
<dbReference type="GO" id="GO:0006189">
    <property type="term" value="P:'de novo' IMP biosynthetic process"/>
    <property type="evidence" value="ECO:0007669"/>
    <property type="project" value="UniProtKB-UniRule"/>
</dbReference>
<dbReference type="RefSeq" id="WP_160344758.1">
    <property type="nucleotide sequence ID" value="NZ_WSRR01000003.1"/>
</dbReference>
<comment type="cofactor">
    <cofactor evidence="1">
        <name>Mn(2+)</name>
        <dbReference type="ChEBI" id="CHEBI:29035"/>
    </cofactor>
</comment>
<dbReference type="PANTHER" id="PTHR43472">
    <property type="entry name" value="PHOSPHORIBOSYLAMINE--GLYCINE LIGASE"/>
    <property type="match status" value="1"/>
</dbReference>
<keyword evidence="8 14" id="KW-0658">Purine biosynthesis</keyword>
<dbReference type="NCBIfam" id="TIGR00877">
    <property type="entry name" value="purD"/>
    <property type="match status" value="1"/>
</dbReference>
<name>A0A6N8JMK8_9ACTN</name>
<evidence type="ECO:0000256" key="2">
    <source>
        <dbReference type="ARBA" id="ARBA00001946"/>
    </source>
</evidence>
<keyword evidence="10" id="KW-0464">Manganese</keyword>
<dbReference type="GO" id="GO:0004637">
    <property type="term" value="F:phosphoribosylamine-glycine ligase activity"/>
    <property type="evidence" value="ECO:0007669"/>
    <property type="project" value="UniProtKB-UniRule"/>
</dbReference>
<dbReference type="FunFam" id="3.90.600.10:FF:000001">
    <property type="entry name" value="Trifunctional purine biosynthetic protein adenosine-3"/>
    <property type="match status" value="1"/>
</dbReference>
<dbReference type="Gene3D" id="3.30.470.20">
    <property type="entry name" value="ATP-grasp fold, B domain"/>
    <property type="match status" value="1"/>
</dbReference>
<dbReference type="GO" id="GO:0005524">
    <property type="term" value="F:ATP binding"/>
    <property type="evidence" value="ECO:0007669"/>
    <property type="project" value="UniProtKB-UniRule"/>
</dbReference>
<dbReference type="InterPro" id="IPR013815">
    <property type="entry name" value="ATP_grasp_subdomain_1"/>
</dbReference>
<evidence type="ECO:0000256" key="5">
    <source>
        <dbReference type="ARBA" id="ARBA00022598"/>
    </source>
</evidence>
<dbReference type="InterPro" id="IPR020562">
    <property type="entry name" value="PRibGlycinamide_synth_N"/>
</dbReference>
<keyword evidence="9 15" id="KW-0067">ATP-binding</keyword>
<dbReference type="PANTHER" id="PTHR43472:SF1">
    <property type="entry name" value="PHOSPHORIBOSYLAMINE--GLYCINE LIGASE, CHLOROPLASTIC"/>
    <property type="match status" value="1"/>
</dbReference>
<dbReference type="InterPro" id="IPR000115">
    <property type="entry name" value="PRibGlycinamide_synth"/>
</dbReference>
<dbReference type="FunFam" id="3.40.50.20:FF:000006">
    <property type="entry name" value="Phosphoribosylamine--glycine ligase, chloroplastic"/>
    <property type="match status" value="1"/>
</dbReference>
<dbReference type="SUPFAM" id="SSF56059">
    <property type="entry name" value="Glutathione synthetase ATP-binding domain-like"/>
    <property type="match status" value="1"/>
</dbReference>
<protein>
    <recommendedName>
        <fullName evidence="4 14">Phosphoribosylamine--glycine ligase</fullName>
        <ecNumber evidence="4 14">6.3.4.13</ecNumber>
    </recommendedName>
    <alternativeName>
        <fullName evidence="14">GARS</fullName>
    </alternativeName>
    <alternativeName>
        <fullName evidence="12 14">Glycinamide ribonucleotide synthetase</fullName>
    </alternativeName>
    <alternativeName>
        <fullName evidence="13 14">Phosphoribosylglycinamide synthetase</fullName>
    </alternativeName>
</protein>
<evidence type="ECO:0000256" key="10">
    <source>
        <dbReference type="ARBA" id="ARBA00023211"/>
    </source>
</evidence>
<evidence type="ECO:0000313" key="17">
    <source>
        <dbReference type="EMBL" id="MVX60294.1"/>
    </source>
</evidence>
<dbReference type="InterPro" id="IPR020560">
    <property type="entry name" value="PRibGlycinamide_synth_C-dom"/>
</dbReference>
<dbReference type="OrthoDB" id="9807240at2"/>
<dbReference type="GO" id="GO:0046872">
    <property type="term" value="F:metal ion binding"/>
    <property type="evidence" value="ECO:0007669"/>
    <property type="project" value="UniProtKB-KW"/>
</dbReference>
<dbReference type="PROSITE" id="PS50975">
    <property type="entry name" value="ATP_GRASP"/>
    <property type="match status" value="1"/>
</dbReference>
<comment type="similarity">
    <text evidence="11 14">Belongs to the GARS family.</text>
</comment>
<dbReference type="InterPro" id="IPR020561">
    <property type="entry name" value="PRibGlycinamid_synth_ATP-grasp"/>
</dbReference>
<keyword evidence="18" id="KW-1185">Reference proteome</keyword>
<reference evidence="17 18" key="1">
    <citation type="submission" date="2019-12" db="EMBL/GenBank/DDBJ databases">
        <title>Microbes associate with the intestines of laboratory mice.</title>
        <authorList>
            <person name="Navarre W."/>
            <person name="Wong E."/>
        </authorList>
    </citation>
    <scope>NUCLEOTIDE SEQUENCE [LARGE SCALE GENOMIC DNA]</scope>
    <source>
        <strain evidence="17 18">NM66_B29</strain>
    </source>
</reference>
<evidence type="ECO:0000256" key="12">
    <source>
        <dbReference type="ARBA" id="ARBA00042242"/>
    </source>
</evidence>
<organism evidence="17 18">
    <name type="scientific">Adlercreutzia mucosicola</name>
    <dbReference type="NCBI Taxonomy" id="580026"/>
    <lineage>
        <taxon>Bacteria</taxon>
        <taxon>Bacillati</taxon>
        <taxon>Actinomycetota</taxon>
        <taxon>Coriobacteriia</taxon>
        <taxon>Eggerthellales</taxon>
        <taxon>Eggerthellaceae</taxon>
        <taxon>Adlercreutzia</taxon>
    </lineage>
</organism>
<evidence type="ECO:0000256" key="3">
    <source>
        <dbReference type="ARBA" id="ARBA00005174"/>
    </source>
</evidence>
<evidence type="ECO:0000313" key="18">
    <source>
        <dbReference type="Proteomes" id="UP000463388"/>
    </source>
</evidence>
<dbReference type="Pfam" id="PF02843">
    <property type="entry name" value="GARS_C"/>
    <property type="match status" value="1"/>
</dbReference>
<dbReference type="AlphaFoldDB" id="A0A6N8JMK8"/>
<dbReference type="InterPro" id="IPR037123">
    <property type="entry name" value="PRibGlycinamide_synth_C_sf"/>
</dbReference>
<dbReference type="SMART" id="SM01209">
    <property type="entry name" value="GARS_A"/>
    <property type="match status" value="1"/>
</dbReference>
<evidence type="ECO:0000256" key="15">
    <source>
        <dbReference type="PROSITE-ProRule" id="PRU00409"/>
    </source>
</evidence>
<dbReference type="HAMAP" id="MF_00138">
    <property type="entry name" value="GARS"/>
    <property type="match status" value="1"/>
</dbReference>
<comment type="catalytic activity">
    <reaction evidence="14">
        <text>5-phospho-beta-D-ribosylamine + glycine + ATP = N(1)-(5-phospho-beta-D-ribosyl)glycinamide + ADP + phosphate + H(+)</text>
        <dbReference type="Rhea" id="RHEA:17453"/>
        <dbReference type="ChEBI" id="CHEBI:15378"/>
        <dbReference type="ChEBI" id="CHEBI:30616"/>
        <dbReference type="ChEBI" id="CHEBI:43474"/>
        <dbReference type="ChEBI" id="CHEBI:57305"/>
        <dbReference type="ChEBI" id="CHEBI:58681"/>
        <dbReference type="ChEBI" id="CHEBI:143788"/>
        <dbReference type="ChEBI" id="CHEBI:456216"/>
        <dbReference type="EC" id="6.3.4.13"/>
    </reaction>
</comment>
<evidence type="ECO:0000256" key="4">
    <source>
        <dbReference type="ARBA" id="ARBA00013255"/>
    </source>
</evidence>
<dbReference type="Proteomes" id="UP000463388">
    <property type="component" value="Unassembled WGS sequence"/>
</dbReference>
<dbReference type="EC" id="6.3.4.13" evidence="4 14"/>
<accession>A0A6N8JMK8</accession>
<evidence type="ECO:0000256" key="13">
    <source>
        <dbReference type="ARBA" id="ARBA00042864"/>
    </source>
</evidence>
<dbReference type="Pfam" id="PF02844">
    <property type="entry name" value="GARS_N"/>
    <property type="match status" value="1"/>
</dbReference>
<dbReference type="InterPro" id="IPR011054">
    <property type="entry name" value="Rudment_hybrid_motif"/>
</dbReference>
<dbReference type="SUPFAM" id="SSF51246">
    <property type="entry name" value="Rudiment single hybrid motif"/>
    <property type="match status" value="1"/>
</dbReference>
<dbReference type="InterPro" id="IPR011761">
    <property type="entry name" value="ATP-grasp"/>
</dbReference>
<dbReference type="InterPro" id="IPR020559">
    <property type="entry name" value="PRibGlycinamide_synth_CS"/>
</dbReference>
<comment type="cofactor">
    <cofactor evidence="2">
        <name>Mg(2+)</name>
        <dbReference type="ChEBI" id="CHEBI:18420"/>
    </cofactor>
</comment>
<dbReference type="Gene3D" id="3.40.50.20">
    <property type="match status" value="1"/>
</dbReference>
<dbReference type="GO" id="GO:0009113">
    <property type="term" value="P:purine nucleobase biosynthetic process"/>
    <property type="evidence" value="ECO:0007669"/>
    <property type="project" value="InterPro"/>
</dbReference>
<dbReference type="SMART" id="SM01210">
    <property type="entry name" value="GARS_C"/>
    <property type="match status" value="1"/>
</dbReference>
<proteinExistence type="inferred from homology"/>
<sequence>MNILVLGSGGREHAIAWALRKSPKTDVLYVAPGNGGTADIAENVDIDIADSEALLSFVAERKIGLVVIGPEAPLVDGVADVLRAAGVPVFGPNADGAQLEGSKAYSKEFMMAHDIPTAAYGRFDDEEAALAYVREQGAPIVIKADGLAAGKGVVVAETLEDAENAVRACFEGAFGAAGSTVVIEECMTGPECSLLCFVTAGKSFPMAPAQDHKRAYDGDVGPNTGGMGVYSPVPIVTDEEMAAMVAIMEDAAAATAGEPFTADYRGTLYGGFMLTPAGPKIVEFNVRFGDPETQVVLPRLESDLVDVMLAVAEGRAEDIQLDWSDDWAVSVVLASEGYPGSYEKGKVILGIEEAEDLDGVTVFHAGTRRNFDGELVTNGGRVLNVVATGDTFEEARERAYEACDLINFEGKQFRHDIGKKALQGRSAWE</sequence>
<dbReference type="Pfam" id="PF01071">
    <property type="entry name" value="GARS_A"/>
    <property type="match status" value="1"/>
</dbReference>
<dbReference type="Gene3D" id="3.30.1490.20">
    <property type="entry name" value="ATP-grasp fold, A domain"/>
    <property type="match status" value="1"/>
</dbReference>
<evidence type="ECO:0000256" key="8">
    <source>
        <dbReference type="ARBA" id="ARBA00022755"/>
    </source>
</evidence>